<dbReference type="EMBL" id="JAFELM010000028">
    <property type="protein sequence ID" value="MBM6617996.1"/>
    <property type="molecule type" value="Genomic_DNA"/>
</dbReference>
<protein>
    <submittedName>
        <fullName evidence="2">Uncharacterized protein</fullName>
    </submittedName>
</protein>
<keyword evidence="3" id="KW-1185">Reference proteome</keyword>
<organism evidence="2 3">
    <name type="scientific">Bacillus suaedaesalsae</name>
    <dbReference type="NCBI Taxonomy" id="2810349"/>
    <lineage>
        <taxon>Bacteria</taxon>
        <taxon>Bacillati</taxon>
        <taxon>Bacillota</taxon>
        <taxon>Bacilli</taxon>
        <taxon>Bacillales</taxon>
        <taxon>Bacillaceae</taxon>
        <taxon>Bacillus</taxon>
    </lineage>
</organism>
<proteinExistence type="predicted"/>
<sequence>MDSFKKEHHLQSKLNEYHVDIPDFPMKSNKWIRFISFLASPTKDPFESIISTSGGIMSLKIVPLIGTAAIALLQVFILL</sequence>
<keyword evidence="1" id="KW-0472">Membrane</keyword>
<evidence type="ECO:0000313" key="3">
    <source>
        <dbReference type="Proteomes" id="UP001518925"/>
    </source>
</evidence>
<name>A0ABS2DKF2_9BACI</name>
<keyword evidence="1" id="KW-0812">Transmembrane</keyword>
<accession>A0ABS2DKF2</accession>
<comment type="caution">
    <text evidence="2">The sequence shown here is derived from an EMBL/GenBank/DDBJ whole genome shotgun (WGS) entry which is preliminary data.</text>
</comment>
<dbReference type="RefSeq" id="WP_204203343.1">
    <property type="nucleotide sequence ID" value="NZ_JAFELM010000028.1"/>
</dbReference>
<feature type="transmembrane region" description="Helical" evidence="1">
    <location>
        <begin position="61"/>
        <end position="78"/>
    </location>
</feature>
<evidence type="ECO:0000256" key="1">
    <source>
        <dbReference type="SAM" id="Phobius"/>
    </source>
</evidence>
<evidence type="ECO:0000313" key="2">
    <source>
        <dbReference type="EMBL" id="MBM6617996.1"/>
    </source>
</evidence>
<reference evidence="2 3" key="1">
    <citation type="submission" date="2021-02" db="EMBL/GenBank/DDBJ databases">
        <title>Bacillus sp. RD4P76, an endophyte from a halophyte.</title>
        <authorList>
            <person name="Sun J.-Q."/>
        </authorList>
    </citation>
    <scope>NUCLEOTIDE SEQUENCE [LARGE SCALE GENOMIC DNA]</scope>
    <source>
        <strain evidence="2 3">RD4P76</strain>
    </source>
</reference>
<keyword evidence="1" id="KW-1133">Transmembrane helix</keyword>
<dbReference type="Proteomes" id="UP001518925">
    <property type="component" value="Unassembled WGS sequence"/>
</dbReference>
<gene>
    <name evidence="2" type="ORF">JR050_09980</name>
</gene>